<keyword evidence="2 3" id="KW-0040">ANK repeat</keyword>
<dbReference type="InterPro" id="IPR036047">
    <property type="entry name" value="F-box-like_dom_sf"/>
</dbReference>
<dbReference type="PANTHER" id="PTHR24189">
    <property type="entry name" value="MYOTROPHIN"/>
    <property type="match status" value="1"/>
</dbReference>
<feature type="domain" description="F-box" evidence="4">
    <location>
        <begin position="26"/>
        <end position="64"/>
    </location>
</feature>
<evidence type="ECO:0000313" key="6">
    <source>
        <dbReference type="Proteomes" id="UP000294003"/>
    </source>
</evidence>
<feature type="repeat" description="ANK" evidence="3">
    <location>
        <begin position="345"/>
        <end position="379"/>
    </location>
</feature>
<accession>A0ABY0HAQ1</accession>
<dbReference type="Pfam" id="PF12937">
    <property type="entry name" value="F-box-like"/>
    <property type="match status" value="1"/>
</dbReference>
<evidence type="ECO:0000256" key="1">
    <source>
        <dbReference type="ARBA" id="ARBA00022737"/>
    </source>
</evidence>
<organism evidence="5 6">
    <name type="scientific">Monosporascus cannonballus</name>
    <dbReference type="NCBI Taxonomy" id="155416"/>
    <lineage>
        <taxon>Eukaryota</taxon>
        <taxon>Fungi</taxon>
        <taxon>Dikarya</taxon>
        <taxon>Ascomycota</taxon>
        <taxon>Pezizomycotina</taxon>
        <taxon>Sordariomycetes</taxon>
        <taxon>Xylariomycetidae</taxon>
        <taxon>Xylariales</taxon>
        <taxon>Xylariales incertae sedis</taxon>
        <taxon>Monosporascus</taxon>
    </lineage>
</organism>
<dbReference type="SUPFAM" id="SSF48403">
    <property type="entry name" value="Ankyrin repeat"/>
    <property type="match status" value="1"/>
</dbReference>
<dbReference type="CDD" id="cd09917">
    <property type="entry name" value="F-box_SF"/>
    <property type="match status" value="1"/>
</dbReference>
<feature type="repeat" description="ANK" evidence="3">
    <location>
        <begin position="117"/>
        <end position="149"/>
    </location>
</feature>
<protein>
    <recommendedName>
        <fullName evidence="4">F-box domain-containing protein</fullName>
    </recommendedName>
</protein>
<evidence type="ECO:0000256" key="2">
    <source>
        <dbReference type="ARBA" id="ARBA00023043"/>
    </source>
</evidence>
<dbReference type="PROSITE" id="PS50297">
    <property type="entry name" value="ANK_REP_REGION"/>
    <property type="match status" value="1"/>
</dbReference>
<dbReference type="InterPro" id="IPR001810">
    <property type="entry name" value="F-box_dom"/>
</dbReference>
<dbReference type="Pfam" id="PF00023">
    <property type="entry name" value="Ank"/>
    <property type="match status" value="2"/>
</dbReference>
<dbReference type="InterPro" id="IPR036770">
    <property type="entry name" value="Ankyrin_rpt-contain_sf"/>
</dbReference>
<dbReference type="Proteomes" id="UP000294003">
    <property type="component" value="Unassembled WGS sequence"/>
</dbReference>
<dbReference type="PROSITE" id="PS50088">
    <property type="entry name" value="ANK_REPEAT"/>
    <property type="match status" value="2"/>
</dbReference>
<sequence>MSALGMTEAMSDTRALASPKLSGITFLPLELILEISSYLGQKERGRLTQTCRTLNAHLSPELYEHDTKNDDNHALWFACRMNRVSTLETALARNDSLVNSHFEKSHSIGPRNISDPRGLSPLSVAVRAGSIRVAKKLLSLGADANIADRTPWWHGIRFYPVHWAVSPPRRGKWKDVSSRMVKILSANGARLNQVPLDRRPDQLQGSAFHLQEAPIFHALTIPLPCVVAFRREHGDNHTAYKGEINKAFEEQLSLLQTLLRHGADPNLRDSKGRTPLMFLLLQLARYRPTFPFESSFATREETDEQRHIVCQNVLPYIDMLVSAGADLSAQAAYDYDSAEGDDGGERKTALHLACGLDERYGAAVVRLLDHGSDANAASVPHGRTPLYEYCEQPPRDLQTAAGLRALVARGARLDQRDGAGRTPLHALCVARAAVCDRVKLARMLVLRWGADPLARDRAGRTAEGYARDNGDGETADFLAKMKWRQNAKKNQKTKKN</sequence>
<evidence type="ECO:0000313" key="5">
    <source>
        <dbReference type="EMBL" id="RYO86065.1"/>
    </source>
</evidence>
<name>A0ABY0HAQ1_9PEZI</name>
<dbReference type="SMART" id="SM00248">
    <property type="entry name" value="ANK"/>
    <property type="match status" value="7"/>
</dbReference>
<dbReference type="SUPFAM" id="SSF81383">
    <property type="entry name" value="F-box domain"/>
    <property type="match status" value="1"/>
</dbReference>
<evidence type="ECO:0000259" key="4">
    <source>
        <dbReference type="Pfam" id="PF12937"/>
    </source>
</evidence>
<dbReference type="Gene3D" id="1.25.40.20">
    <property type="entry name" value="Ankyrin repeat-containing domain"/>
    <property type="match status" value="4"/>
</dbReference>
<reference evidence="5 6" key="1">
    <citation type="submission" date="2018-06" db="EMBL/GenBank/DDBJ databases">
        <title>Complete Genomes of Monosporascus.</title>
        <authorList>
            <person name="Robinson A.J."/>
            <person name="Natvig D.O."/>
        </authorList>
    </citation>
    <scope>NUCLEOTIDE SEQUENCE [LARGE SCALE GENOMIC DNA]</scope>
    <source>
        <strain evidence="5 6">CBS 609.92</strain>
    </source>
</reference>
<keyword evidence="6" id="KW-1185">Reference proteome</keyword>
<dbReference type="EMBL" id="QJNS01000123">
    <property type="protein sequence ID" value="RYO86065.1"/>
    <property type="molecule type" value="Genomic_DNA"/>
</dbReference>
<dbReference type="PANTHER" id="PTHR24189:SF50">
    <property type="entry name" value="ANKYRIN REPEAT AND SOCS BOX PROTEIN 2"/>
    <property type="match status" value="1"/>
</dbReference>
<gene>
    <name evidence="5" type="ORF">DL762_004943</name>
</gene>
<proteinExistence type="predicted"/>
<keyword evidence="1" id="KW-0677">Repeat</keyword>
<comment type="caution">
    <text evidence="5">The sequence shown here is derived from an EMBL/GenBank/DDBJ whole genome shotgun (WGS) entry which is preliminary data.</text>
</comment>
<dbReference type="InterPro" id="IPR002110">
    <property type="entry name" value="Ankyrin_rpt"/>
</dbReference>
<evidence type="ECO:0000256" key="3">
    <source>
        <dbReference type="PROSITE-ProRule" id="PRU00023"/>
    </source>
</evidence>
<dbReference type="InterPro" id="IPR050745">
    <property type="entry name" value="Multifunctional_regulatory"/>
</dbReference>